<comment type="caution">
    <text evidence="8">The sequence shown here is derived from an EMBL/GenBank/DDBJ whole genome shotgun (WGS) entry which is preliminary data.</text>
</comment>
<organism evidence="8 9">
    <name type="scientific">Streptococcus oralis subsp. dentisani</name>
    <dbReference type="NCBI Taxonomy" id="1458253"/>
    <lineage>
        <taxon>Bacteria</taxon>
        <taxon>Bacillati</taxon>
        <taxon>Bacillota</taxon>
        <taxon>Bacilli</taxon>
        <taxon>Lactobacillales</taxon>
        <taxon>Streptococcaceae</taxon>
        <taxon>Streptococcus</taxon>
    </lineage>
</organism>
<dbReference type="Gene3D" id="3.20.70.20">
    <property type="match status" value="1"/>
</dbReference>
<evidence type="ECO:0000313" key="8">
    <source>
        <dbReference type="EMBL" id="ORO78667.1"/>
    </source>
</evidence>
<dbReference type="InterPro" id="IPR005144">
    <property type="entry name" value="ATP-cone_dom"/>
</dbReference>
<dbReference type="Proteomes" id="UP000194008">
    <property type="component" value="Unassembled WGS sequence"/>
</dbReference>
<evidence type="ECO:0000256" key="3">
    <source>
        <dbReference type="ARBA" id="ARBA00022840"/>
    </source>
</evidence>
<keyword evidence="2 5" id="KW-0556">Organic radical</keyword>
<dbReference type="CDD" id="cd01675">
    <property type="entry name" value="RNR_III"/>
    <property type="match status" value="1"/>
</dbReference>
<dbReference type="NCBIfam" id="TIGR02487">
    <property type="entry name" value="NrdD"/>
    <property type="match status" value="1"/>
</dbReference>
<protein>
    <submittedName>
        <fullName evidence="8">Anaerobic ribonucleoside-triphosphate reductase</fullName>
    </submittedName>
</protein>
<evidence type="ECO:0000313" key="9">
    <source>
        <dbReference type="Proteomes" id="UP000194008"/>
    </source>
</evidence>
<dbReference type="PROSITE" id="PS51149">
    <property type="entry name" value="GLY_RADICAL_2"/>
    <property type="match status" value="1"/>
</dbReference>
<dbReference type="EMBL" id="NCUW01000028">
    <property type="protein sequence ID" value="ORO78667.1"/>
    <property type="molecule type" value="Genomic_DNA"/>
</dbReference>
<evidence type="ECO:0000256" key="2">
    <source>
        <dbReference type="ARBA" id="ARBA00022818"/>
    </source>
</evidence>
<dbReference type="PROSITE" id="PS00850">
    <property type="entry name" value="GLY_RADICAL_1"/>
    <property type="match status" value="1"/>
</dbReference>
<dbReference type="GO" id="GO:0005524">
    <property type="term" value="F:ATP binding"/>
    <property type="evidence" value="ECO:0007669"/>
    <property type="project" value="UniProtKB-UniRule"/>
</dbReference>
<evidence type="ECO:0000256" key="5">
    <source>
        <dbReference type="PROSITE-ProRule" id="PRU00493"/>
    </source>
</evidence>
<evidence type="ECO:0000259" key="6">
    <source>
        <dbReference type="PROSITE" id="PS51149"/>
    </source>
</evidence>
<proteinExistence type="predicted"/>
<evidence type="ECO:0000259" key="7">
    <source>
        <dbReference type="PROSITE" id="PS51161"/>
    </source>
</evidence>
<feature type="modified residue" description="Glycine radical" evidence="5">
    <location>
        <position position="698"/>
    </location>
</feature>
<dbReference type="InterPro" id="IPR019777">
    <property type="entry name" value="Form_AcTrfase_GR_CS"/>
</dbReference>
<dbReference type="InterPro" id="IPR001150">
    <property type="entry name" value="Gly_radical"/>
</dbReference>
<dbReference type="PANTHER" id="PTHR21075:SF0">
    <property type="entry name" value="ANAEROBIC RIBONUCLEOSIDE-TRIPHOSPHATE REDUCTASE"/>
    <property type="match status" value="1"/>
</dbReference>
<dbReference type="PANTHER" id="PTHR21075">
    <property type="entry name" value="ANAEROBIC RIBONUCLEOSIDE-TRIPHOSPHATE REDUCTASE"/>
    <property type="match status" value="1"/>
</dbReference>
<dbReference type="GO" id="GO:0006260">
    <property type="term" value="P:DNA replication"/>
    <property type="evidence" value="ECO:0007669"/>
    <property type="project" value="InterPro"/>
</dbReference>
<keyword evidence="1 4" id="KW-0547">Nucleotide-binding</keyword>
<evidence type="ECO:0000256" key="4">
    <source>
        <dbReference type="PROSITE-ProRule" id="PRU00492"/>
    </source>
</evidence>
<dbReference type="SUPFAM" id="SSF51998">
    <property type="entry name" value="PFL-like glycyl radical enzymes"/>
    <property type="match status" value="1"/>
</dbReference>
<dbReference type="GO" id="GO:0031250">
    <property type="term" value="C:anaerobic ribonucleoside-triphosphate reductase complex"/>
    <property type="evidence" value="ECO:0007669"/>
    <property type="project" value="TreeGrafter"/>
</dbReference>
<evidence type="ECO:0000256" key="1">
    <source>
        <dbReference type="ARBA" id="ARBA00022741"/>
    </source>
</evidence>
<dbReference type="GO" id="GO:0008998">
    <property type="term" value="F:ribonucleoside-triphosphate reductase (thioredoxin) activity"/>
    <property type="evidence" value="ECO:0007669"/>
    <property type="project" value="InterPro"/>
</dbReference>
<gene>
    <name evidence="8" type="ORF">B7709_04740</name>
</gene>
<dbReference type="Pfam" id="PF03477">
    <property type="entry name" value="ATP-cone"/>
    <property type="match status" value="1"/>
</dbReference>
<dbReference type="GO" id="GO:0009265">
    <property type="term" value="P:2'-deoxyribonucleotide biosynthetic process"/>
    <property type="evidence" value="ECO:0007669"/>
    <property type="project" value="TreeGrafter"/>
</dbReference>
<sequence length="737" mass="84106">MDMIVLEEKLATVPTLFVEKRDGRRVLFDVDKIDKALHKAADKVMDVTPLVERRLNGLLERIVAEIHGRFPQGVKIYEIQNIVEHELLEAKEYALAEEYITYRTQRDFERSKATDINFSIHKLLNKDQAVVNENANKDSDVFNTQRDLTAGIVGKSIGLQMLPKHVANAHQKGDIHYHDLDYSPYTPMTNCCLIDFKGMLENGFKIGNAEVESPKSIQTATAQISQIIANVASSQYGGCSADRIDEVLAPYAEKNYQKHLKDAEEWVLPDKREDYAWKKTQKDIYDAMQSLEYEINTLFTSNGQTPFTSLGFGLGTNRFEREIQKAILTIRIKGLGSEHRTAIFPKLIFTLKRGLNLEEGSPNYDIKQLALECATKRMYPDVLSYDKIIELTGSFKVPMGCRSFLQGWKDENGVEVNSGRMNLGVVTVNLPRIALESEGDMNKFWEIFNERMNIAEDALVYRVERTKEATPANAPILYQYGAFGRRLGKEESVDQLFKNRRATVSLGYIGLYEVATVFFGNSWEHNPEAKEFTLDIIRDMKRRVEEWSDQYGYHFSIYSTPSESLTDRFCRLDTEKFGSIPDITDKEYYTNSFHYDVRKNPTPFEKLDFEKVYPEAGASGGFIHYCEYPVLQQNPKALEAVWDYAYDRVGYLGTNTPIDRCYKCDFEGDFEPTERGFACPNCGNNDPKTVDVVKRTCGYLGNPQARPMVNGRHKEIAARVKHMNGSTIKTAGHEVTN</sequence>
<name>A0A1X1IZX7_STROR</name>
<dbReference type="NCBIfam" id="NF006732">
    <property type="entry name" value="PRK09263.1"/>
    <property type="match status" value="1"/>
</dbReference>
<reference evidence="8 9" key="1">
    <citation type="journal article" date="2016" name="Eur. J. Clin. Microbiol. Infect. Dis.">
        <title>Whole genome sequencing as a tool for phylogenetic analysis of clinical strains of Mitis group streptococci.</title>
        <authorList>
            <person name="Rasmussen L.H."/>
            <person name="Dargis R."/>
            <person name="Hojholt K."/>
            <person name="Christensen J.J."/>
            <person name="Skovgaard O."/>
            <person name="Justesen U.S."/>
            <person name="Rosenvinge F.S."/>
            <person name="Moser C."/>
            <person name="Lukjancenko O."/>
            <person name="Rasmussen S."/>
            <person name="Nielsen X.C."/>
        </authorList>
    </citation>
    <scope>NUCLEOTIDE SEQUENCE [LARGE SCALE GENOMIC DNA]</scope>
    <source>
        <strain evidence="8 9">Y_5914_11</strain>
    </source>
</reference>
<keyword evidence="3 4" id="KW-0067">ATP-binding</keyword>
<dbReference type="AlphaFoldDB" id="A0A1X1IZX7"/>
<dbReference type="PROSITE" id="PS51161">
    <property type="entry name" value="ATP_CONE"/>
    <property type="match status" value="1"/>
</dbReference>
<feature type="domain" description="Glycine radical" evidence="6">
    <location>
        <begin position="599"/>
        <end position="725"/>
    </location>
</feature>
<dbReference type="Pfam" id="PF13597">
    <property type="entry name" value="NRDD"/>
    <property type="match status" value="1"/>
</dbReference>
<dbReference type="GO" id="GO:0004748">
    <property type="term" value="F:ribonucleoside-diphosphate reductase activity, thioredoxin disulfide as acceptor"/>
    <property type="evidence" value="ECO:0007669"/>
    <property type="project" value="TreeGrafter"/>
</dbReference>
<accession>A0A1X1IZX7</accession>
<dbReference type="InterPro" id="IPR012833">
    <property type="entry name" value="NrdD"/>
</dbReference>
<feature type="domain" description="ATP-cone" evidence="7">
    <location>
        <begin position="16"/>
        <end position="110"/>
    </location>
</feature>